<evidence type="ECO:0000256" key="10">
    <source>
        <dbReference type="ARBA" id="ARBA00022801"/>
    </source>
</evidence>
<dbReference type="PROSITE" id="PS50030">
    <property type="entry name" value="UBA"/>
    <property type="match status" value="1"/>
</dbReference>
<dbReference type="Pfam" id="PF24669">
    <property type="entry name" value="Ddi2_HDD"/>
    <property type="match status" value="1"/>
</dbReference>
<dbReference type="Pfam" id="PF00240">
    <property type="entry name" value="ubiquitin"/>
    <property type="match status" value="1"/>
</dbReference>
<evidence type="ECO:0000313" key="16">
    <source>
        <dbReference type="Proteomes" id="UP000002039"/>
    </source>
</evidence>
<evidence type="ECO:0000256" key="12">
    <source>
        <dbReference type="SAM" id="MobiDB-lite"/>
    </source>
</evidence>
<dbReference type="SUPFAM" id="SSF50630">
    <property type="entry name" value="Acid proteases"/>
    <property type="match status" value="1"/>
</dbReference>
<feature type="domain" description="UBA" evidence="13">
    <location>
        <begin position="636"/>
        <end position="674"/>
    </location>
</feature>
<evidence type="ECO:0000259" key="14">
    <source>
        <dbReference type="PROSITE" id="PS50053"/>
    </source>
</evidence>
<dbReference type="Gene3D" id="2.40.70.10">
    <property type="entry name" value="Acid Proteases"/>
    <property type="match status" value="1"/>
</dbReference>
<dbReference type="CDD" id="cd05479">
    <property type="entry name" value="RP_DDI"/>
    <property type="match status" value="1"/>
</dbReference>
<dbReference type="RefSeq" id="XP_045277858.1">
    <property type="nucleotide sequence ID" value="XM_045422153.1"/>
</dbReference>
<reference evidence="16" key="1">
    <citation type="journal article" date="2015" name="PLoS Genet.">
        <title>The dynamic genome and transcriptome of the human fungal pathogen Blastomyces and close relative Emmonsia.</title>
        <authorList>
            <person name="Munoz J.F."/>
            <person name="Gauthier G.M."/>
            <person name="Desjardins C.A."/>
            <person name="Gallo J.E."/>
            <person name="Holder J."/>
            <person name="Sullivan T.D."/>
            <person name="Marty A.J."/>
            <person name="Carmen J.C."/>
            <person name="Chen Z."/>
            <person name="Ding L."/>
            <person name="Gujja S."/>
            <person name="Magrini V."/>
            <person name="Misas E."/>
            <person name="Mitreva M."/>
            <person name="Priest M."/>
            <person name="Saif S."/>
            <person name="Whiston E.A."/>
            <person name="Young S."/>
            <person name="Zeng Q."/>
            <person name="Goldman W.E."/>
            <person name="Mardis E.R."/>
            <person name="Taylor J.W."/>
            <person name="McEwen J.G."/>
            <person name="Clay O.K."/>
            <person name="Klein B.S."/>
            <person name="Cuomo C.A."/>
        </authorList>
    </citation>
    <scope>NUCLEOTIDE SEQUENCE [LARGE SCALE GENOMIC DNA]</scope>
    <source>
        <strain evidence="16">ER-3 / ATCC MYA-2586</strain>
    </source>
</reference>
<feature type="compositionally biased region" description="Low complexity" evidence="12">
    <location>
        <begin position="610"/>
        <end position="640"/>
    </location>
</feature>
<dbReference type="PANTHER" id="PTHR15397:SF3">
    <property type="entry name" value="DNA DAMAGE INDUCIBLE 1 HOMOLOG 2"/>
    <property type="match status" value="1"/>
</dbReference>
<dbReference type="SUPFAM" id="SSF54236">
    <property type="entry name" value="Ubiquitin-like"/>
    <property type="match status" value="1"/>
</dbReference>
<gene>
    <name evidence="15" type="ORF">BDCG_06418</name>
</gene>
<dbReference type="SUPFAM" id="SSF46934">
    <property type="entry name" value="UBA-like"/>
    <property type="match status" value="1"/>
</dbReference>
<accession>A0ABP2F360</accession>
<protein>
    <recommendedName>
        <fullName evidence="5">DNA damage-inducible protein 1</fullName>
    </recommendedName>
</protein>
<keyword evidence="7" id="KW-0963">Cytoplasm</keyword>
<dbReference type="InterPro" id="IPR000626">
    <property type="entry name" value="Ubiquitin-like_dom"/>
</dbReference>
<dbReference type="InterPro" id="IPR033882">
    <property type="entry name" value="DDI1_N"/>
</dbReference>
<organism evidence="15 16">
    <name type="scientific">Ajellomyces dermatitidis (strain ER-3 / ATCC MYA-2586)</name>
    <name type="common">Blastomyces dermatitidis</name>
    <dbReference type="NCBI Taxonomy" id="559297"/>
    <lineage>
        <taxon>Eukaryota</taxon>
        <taxon>Fungi</taxon>
        <taxon>Dikarya</taxon>
        <taxon>Ascomycota</taxon>
        <taxon>Pezizomycotina</taxon>
        <taxon>Eurotiomycetes</taxon>
        <taxon>Eurotiomycetidae</taxon>
        <taxon>Onygenales</taxon>
        <taxon>Ajellomycetaceae</taxon>
        <taxon>Blastomyces</taxon>
    </lineage>
</organism>
<dbReference type="InterPro" id="IPR015940">
    <property type="entry name" value="UBA"/>
</dbReference>
<dbReference type="InterPro" id="IPR019103">
    <property type="entry name" value="Peptidase_aspartic_DDI1-type"/>
</dbReference>
<dbReference type="EMBL" id="EQ999978">
    <property type="protein sequence ID" value="EEQ91298.2"/>
    <property type="molecule type" value="Genomic_DNA"/>
</dbReference>
<dbReference type="Gene3D" id="1.10.8.10">
    <property type="entry name" value="DNA helicase RuvA subunit, C-terminal domain"/>
    <property type="match status" value="1"/>
</dbReference>
<feature type="region of interest" description="Disordered" evidence="12">
    <location>
        <begin position="286"/>
        <end position="308"/>
    </location>
</feature>
<evidence type="ECO:0000313" key="15">
    <source>
        <dbReference type="EMBL" id="EEQ91298.2"/>
    </source>
</evidence>
<evidence type="ECO:0000256" key="3">
    <source>
        <dbReference type="ARBA" id="ARBA00009136"/>
    </source>
</evidence>
<dbReference type="SMART" id="SM00165">
    <property type="entry name" value="UBA"/>
    <property type="match status" value="1"/>
</dbReference>
<dbReference type="Pfam" id="PF09668">
    <property type="entry name" value="Asp_protease"/>
    <property type="match status" value="1"/>
</dbReference>
<keyword evidence="16" id="KW-1185">Reference proteome</keyword>
<keyword evidence="10" id="KW-0378">Hydrolase</keyword>
<dbReference type="CDD" id="cd01796">
    <property type="entry name" value="Ubl_Ddi1_like"/>
    <property type="match status" value="1"/>
</dbReference>
<dbReference type="InterPro" id="IPR021109">
    <property type="entry name" value="Peptidase_aspartic_dom_sf"/>
</dbReference>
<feature type="domain" description="Ubiquitin-like" evidence="14">
    <location>
        <begin position="208"/>
        <end position="290"/>
    </location>
</feature>
<keyword evidence="6" id="KW-0813">Transport</keyword>
<dbReference type="PROSITE" id="PS50053">
    <property type="entry name" value="UBIQUITIN_2"/>
    <property type="match status" value="1"/>
</dbReference>
<feature type="compositionally biased region" description="Low complexity" evidence="12">
    <location>
        <begin position="286"/>
        <end position="305"/>
    </location>
</feature>
<comment type="similarity">
    <text evidence="3">Belongs to the DDI1 family.</text>
</comment>
<dbReference type="Proteomes" id="UP000002039">
    <property type="component" value="Unassembled WGS sequence"/>
</dbReference>
<feature type="region of interest" description="Disordered" evidence="12">
    <location>
        <begin position="571"/>
        <end position="640"/>
    </location>
</feature>
<comment type="subunit">
    <text evidence="4">Binds ubiquitin and polyubiquitinated proteins.</text>
</comment>
<keyword evidence="9" id="KW-0064">Aspartyl protease</keyword>
<dbReference type="PANTHER" id="PTHR15397">
    <property type="entry name" value="SODIUM-GLUCOSE COTRANSPORTER REGULATORY PROTEIN -RELATED"/>
    <property type="match status" value="1"/>
</dbReference>
<keyword evidence="11" id="KW-0653">Protein transport</keyword>
<evidence type="ECO:0000259" key="13">
    <source>
        <dbReference type="PROSITE" id="PS50030"/>
    </source>
</evidence>
<evidence type="ECO:0000256" key="1">
    <source>
        <dbReference type="ARBA" id="ARBA00003231"/>
    </source>
</evidence>
<evidence type="ECO:0000256" key="9">
    <source>
        <dbReference type="ARBA" id="ARBA00022750"/>
    </source>
</evidence>
<evidence type="ECO:0000256" key="7">
    <source>
        <dbReference type="ARBA" id="ARBA00022490"/>
    </source>
</evidence>
<evidence type="ECO:0000256" key="2">
    <source>
        <dbReference type="ARBA" id="ARBA00004496"/>
    </source>
</evidence>
<evidence type="ECO:0000256" key="4">
    <source>
        <dbReference type="ARBA" id="ARBA00011128"/>
    </source>
</evidence>
<evidence type="ECO:0000256" key="11">
    <source>
        <dbReference type="ARBA" id="ARBA00022927"/>
    </source>
</evidence>
<comment type="subcellular location">
    <subcellularLocation>
        <location evidence="2">Cytoplasm</location>
    </subcellularLocation>
</comment>
<comment type="function">
    <text evidence="1">Probable aspartic protease. May be involved in the regulation of exocytosis. Acts as a linker between the 19S proteasome and polyubiquitinated proteins via UBA domain interactions with ubiquitin for their subsequent degradation. Required for S-phase checkpoint control.</text>
</comment>
<evidence type="ECO:0000256" key="6">
    <source>
        <dbReference type="ARBA" id="ARBA00022448"/>
    </source>
</evidence>
<evidence type="ECO:0000256" key="5">
    <source>
        <dbReference type="ARBA" id="ARBA00021491"/>
    </source>
</evidence>
<evidence type="ECO:0000256" key="8">
    <source>
        <dbReference type="ARBA" id="ARBA00022670"/>
    </source>
</evidence>
<dbReference type="InterPro" id="IPR057273">
    <property type="entry name" value="Ddi1/2_HDD"/>
</dbReference>
<name>A0ABP2F360_AJEDR</name>
<dbReference type="GeneID" id="69028297"/>
<dbReference type="Gene3D" id="3.10.20.90">
    <property type="entry name" value="Phosphatidylinositol 3-kinase Catalytic Subunit, Chain A, domain 1"/>
    <property type="match status" value="1"/>
</dbReference>
<dbReference type="Pfam" id="PF00627">
    <property type="entry name" value="UBA"/>
    <property type="match status" value="1"/>
</dbReference>
<sequence length="674" mass="73978">MREDGKHTVGWSGELDLRESCIIEAPTNHNEWIGYHPKIHVDSFPTGHEDIKPYSLKAPLYLTCIRSASNPEEHHEFQRVGDIVRFPKLAWRVSIGKWRMHRALFISGVGGWCKEPPNEANGLASNRRICNGHQAIKLGRHLLRSLEGQRRLRNKPLHCLLHWSLGAAFHGSTSTPYFVNIPQHHSFARYVEQLYRTLGLTGLLRSTMRISLSVVASDIQVDSEFISLDVGDDMTVADLKAVIQSDINIPSSALRLFFNNKLLTSDSQTLAQAAIREGDMLAMQIQTQTPRPQQQQQQQNNVRRQAGGNASIQNALASRQAEMPDPETLRLHMLGDPRVLEGVRRQNPALAEVADNAQRFREVLLTQQRQEAEALAAREARIAMLNSDPFNVDAQKEIEEIIRQNAVMENLQAAMEHTPEAFGRVTMLYVPVEVNGHRVKAFVDSGAQVTIMSPECASACNIMRLIDRRYGGVAKGVGTADILGRVHSAQIKIGDIFLSCSFAVMDGKHIDLLIGLDMLKRHQACIDLQDNVLRIAGQTVPFLSEAEIPKHDELEDEPLVRGRDGALVGARSGAVAKPAGKPSSSASPSQIRPANSPSPSSSTPRINIHPSPSGPSSSNSPHLQPPAQSSSAPASPWPAESISKITDLGFTREEALQALEAAGGDLEGAIGYLI</sequence>
<dbReference type="InterPro" id="IPR029071">
    <property type="entry name" value="Ubiquitin-like_domsf"/>
</dbReference>
<feature type="compositionally biased region" description="Low complexity" evidence="12">
    <location>
        <begin position="576"/>
        <end position="589"/>
    </location>
</feature>
<dbReference type="InterPro" id="IPR009060">
    <property type="entry name" value="UBA-like_sf"/>
</dbReference>
<keyword evidence="8" id="KW-0645">Protease</keyword>
<proteinExistence type="inferred from homology"/>